<dbReference type="SUPFAM" id="SSF53383">
    <property type="entry name" value="PLP-dependent transferases"/>
    <property type="match status" value="1"/>
</dbReference>
<name>A0A7M3T767_9RHOB</name>
<dbReference type="PIRSF" id="PIRSF000521">
    <property type="entry name" value="Transaminase_4ab_Lys_Orn"/>
    <property type="match status" value="1"/>
</dbReference>
<evidence type="ECO:0000313" key="6">
    <source>
        <dbReference type="EMBL" id="QIE57848.1"/>
    </source>
</evidence>
<dbReference type="NCBIfam" id="NF004767">
    <property type="entry name" value="PRK06105.1"/>
    <property type="match status" value="1"/>
</dbReference>
<dbReference type="PANTHER" id="PTHR42684:SF3">
    <property type="entry name" value="ADENOSYLMETHIONINE-8-AMINO-7-OXONONANOATE AMINOTRANSFERASE"/>
    <property type="match status" value="1"/>
</dbReference>
<evidence type="ECO:0000256" key="4">
    <source>
        <dbReference type="ARBA" id="ARBA00022898"/>
    </source>
</evidence>
<keyword evidence="2 6" id="KW-0032">Aminotransferase</keyword>
<dbReference type="Pfam" id="PF00202">
    <property type="entry name" value="Aminotran_3"/>
    <property type="match status" value="1"/>
</dbReference>
<dbReference type="GO" id="GO:0030170">
    <property type="term" value="F:pyridoxal phosphate binding"/>
    <property type="evidence" value="ECO:0007669"/>
    <property type="project" value="InterPro"/>
</dbReference>
<dbReference type="Gene3D" id="3.90.1150.10">
    <property type="entry name" value="Aspartate Aminotransferase, domain 1"/>
    <property type="match status" value="1"/>
</dbReference>
<dbReference type="GO" id="GO:0009102">
    <property type="term" value="P:biotin biosynthetic process"/>
    <property type="evidence" value="ECO:0007669"/>
    <property type="project" value="TreeGrafter"/>
</dbReference>
<evidence type="ECO:0000313" key="7">
    <source>
        <dbReference type="Proteomes" id="UP000503336"/>
    </source>
</evidence>
<proteinExistence type="inferred from homology"/>
<dbReference type="InterPro" id="IPR015424">
    <property type="entry name" value="PyrdxlP-dep_Trfase"/>
</dbReference>
<protein>
    <submittedName>
        <fullName evidence="6">Aspartate aminotransferase family protein</fullName>
    </submittedName>
</protein>
<keyword evidence="4 5" id="KW-0663">Pyridoxal phosphate</keyword>
<gene>
    <name evidence="6" type="ORF">G5B40_10695</name>
</gene>
<comment type="similarity">
    <text evidence="1 5">Belongs to the class-III pyridoxal-phosphate-dependent aminotransferase family.</text>
</comment>
<accession>A0A7M3T767</accession>
<evidence type="ECO:0000256" key="2">
    <source>
        <dbReference type="ARBA" id="ARBA00022576"/>
    </source>
</evidence>
<dbReference type="InterPro" id="IPR015421">
    <property type="entry name" value="PyrdxlP-dep_Trfase_major"/>
</dbReference>
<dbReference type="InterPro" id="IPR015422">
    <property type="entry name" value="PyrdxlP-dep_Trfase_small"/>
</dbReference>
<keyword evidence="3 6" id="KW-0808">Transferase</keyword>
<evidence type="ECO:0000256" key="1">
    <source>
        <dbReference type="ARBA" id="ARBA00008954"/>
    </source>
</evidence>
<dbReference type="KEGG" id="hdh:G5B40_10695"/>
<keyword evidence="7" id="KW-1185">Reference proteome</keyword>
<reference evidence="6 7" key="1">
    <citation type="submission" date="2020-02" db="EMBL/GenBank/DDBJ databases">
        <title>complete genome sequence of Rhodobacteraceae bacterium.</title>
        <authorList>
            <person name="Park J."/>
            <person name="Kim Y.-S."/>
            <person name="Kim K.-H."/>
        </authorList>
    </citation>
    <scope>NUCLEOTIDE SEQUENCE [LARGE SCALE GENOMIC DNA]</scope>
    <source>
        <strain evidence="6 7">RR4-56</strain>
    </source>
</reference>
<organism evidence="6 7">
    <name type="scientific">Pikeienuella piscinae</name>
    <dbReference type="NCBI Taxonomy" id="2748098"/>
    <lineage>
        <taxon>Bacteria</taxon>
        <taxon>Pseudomonadati</taxon>
        <taxon>Pseudomonadota</taxon>
        <taxon>Alphaproteobacteria</taxon>
        <taxon>Rhodobacterales</taxon>
        <taxon>Paracoccaceae</taxon>
        <taxon>Pikeienuella</taxon>
    </lineage>
</organism>
<dbReference type="NCBIfam" id="NF005682">
    <property type="entry name" value="PRK07480.1"/>
    <property type="match status" value="1"/>
</dbReference>
<dbReference type="EMBL" id="CP049056">
    <property type="protein sequence ID" value="QIE57848.1"/>
    <property type="molecule type" value="Genomic_DNA"/>
</dbReference>
<dbReference type="AlphaFoldDB" id="A0A7M3T767"/>
<dbReference type="PANTHER" id="PTHR42684">
    <property type="entry name" value="ADENOSYLMETHIONINE-8-AMINO-7-OXONONANOATE AMINOTRANSFERASE"/>
    <property type="match status" value="1"/>
</dbReference>
<dbReference type="Proteomes" id="UP000503336">
    <property type="component" value="Chromosome"/>
</dbReference>
<dbReference type="GO" id="GO:0004015">
    <property type="term" value="F:adenosylmethionine-8-amino-7-oxononanoate transaminase activity"/>
    <property type="evidence" value="ECO:0007669"/>
    <property type="project" value="TreeGrafter"/>
</dbReference>
<dbReference type="Gene3D" id="3.40.640.10">
    <property type="entry name" value="Type I PLP-dependent aspartate aminotransferase-like (Major domain)"/>
    <property type="match status" value="1"/>
</dbReference>
<dbReference type="FunFam" id="3.40.640.10:FF:000014">
    <property type="entry name" value="Adenosylmethionine-8-amino-7-oxononanoate aminotransferase, probable"/>
    <property type="match status" value="1"/>
</dbReference>
<evidence type="ECO:0000256" key="3">
    <source>
        <dbReference type="ARBA" id="ARBA00022679"/>
    </source>
</evidence>
<dbReference type="InterPro" id="IPR005814">
    <property type="entry name" value="Aminotrans_3"/>
</dbReference>
<sequence>MDGPLSNAQTRDVEALLHPYTNAVQHRKVGPHVIERGEGVYVFDDSGKRYIEGMAGLWCAGLGFGDSELIDAAKEQMGKLPYYHLFGGKSFEPAIELAEKIKELAPMPVSKVIYQSSGSEANDTQVKLAWYYNNARGKPEKKKIISRVRGYHGVTIVSGSLTGLPYNHKRFDLPVDRILHTGTPHFWREGRDGETEAEFSARLAAELDEMIIREGPDTVAAFIAEPVMGAGGVLVPPADYFPAIQAVLERHDVLCIDDEVICGFGRTGNWFGAETFGMKPTSISMAKQLTAAYAPLSAVAINQDMADAIEAQSGEVGTFGHGFTYGGHPLGCAVGVKTIEIYQRRDIVGHVRRMAPIFRAKLDALAAHPLVGEARASGLMGGLELSPDPAKKAAFCEPGKVGAYAADELLKRGVISRAIGDTLAFCPPMVITEAEIEELFAPVEGALDAAHAWAKAEGRFG</sequence>
<dbReference type="GO" id="GO:0009448">
    <property type="term" value="P:gamma-aminobutyric acid metabolic process"/>
    <property type="evidence" value="ECO:0007669"/>
    <property type="project" value="TreeGrafter"/>
</dbReference>
<evidence type="ECO:0000256" key="5">
    <source>
        <dbReference type="RuleBase" id="RU003560"/>
    </source>
</evidence>
<dbReference type="CDD" id="cd00610">
    <property type="entry name" value="OAT_like"/>
    <property type="match status" value="1"/>
</dbReference>